<sequence length="360" mass="39595">MPVYGQATEFNERLSSLMSSVLYNTNHLYSAHHHPVHTASSYRERPLFADAILRKAAALRALQERSSSMADTTTTTTATTWISIQVVLVEEIDDGCSHDSAYSRSLADFVAQLFSMPQDGGGNSFRLQVVTVRSHSIRNDLIAAEPYGASPFGASKQRQRRVFVALGSAIRSLSQYLLLGEAETMALRQQQETTTHGLQQLQQFSGIVCVDPPPHLWNTFGRSMLQQTCRGKIPLLVVGYEDDSDNELNSNGNGRGDLLRDFRSHPQAMVVIARASARVGERRGNNDSDSGSSSSRSNNNNNNVASTNGENRTDACFWLARLIIVYAQALQRLKTPPGKSIHHPIARSNHDCGLPAKSKL</sequence>
<dbReference type="AlphaFoldDB" id="A0A7S4AEV8"/>
<accession>A0A7S4AEV8</accession>
<protein>
    <submittedName>
        <fullName evidence="2">Uncharacterized protein</fullName>
    </submittedName>
</protein>
<evidence type="ECO:0000256" key="1">
    <source>
        <dbReference type="SAM" id="MobiDB-lite"/>
    </source>
</evidence>
<organism evidence="2">
    <name type="scientific">Pseudo-nitzschia australis</name>
    <dbReference type="NCBI Taxonomy" id="44445"/>
    <lineage>
        <taxon>Eukaryota</taxon>
        <taxon>Sar</taxon>
        <taxon>Stramenopiles</taxon>
        <taxon>Ochrophyta</taxon>
        <taxon>Bacillariophyta</taxon>
        <taxon>Bacillariophyceae</taxon>
        <taxon>Bacillariophycidae</taxon>
        <taxon>Bacillariales</taxon>
        <taxon>Bacillariaceae</taxon>
        <taxon>Pseudo-nitzschia</taxon>
    </lineage>
</organism>
<evidence type="ECO:0000313" key="2">
    <source>
        <dbReference type="EMBL" id="CAE0712638.1"/>
    </source>
</evidence>
<gene>
    <name evidence="2" type="ORF">PAUS00366_LOCUS5390</name>
</gene>
<name>A0A7S4AEV8_9STRA</name>
<feature type="region of interest" description="Disordered" evidence="1">
    <location>
        <begin position="336"/>
        <end position="360"/>
    </location>
</feature>
<feature type="compositionally biased region" description="Low complexity" evidence="1">
    <location>
        <begin position="287"/>
        <end position="303"/>
    </location>
</feature>
<reference evidence="2" key="1">
    <citation type="submission" date="2021-01" db="EMBL/GenBank/DDBJ databases">
        <authorList>
            <person name="Corre E."/>
            <person name="Pelletier E."/>
            <person name="Niang G."/>
            <person name="Scheremetjew M."/>
            <person name="Finn R."/>
            <person name="Kale V."/>
            <person name="Holt S."/>
            <person name="Cochrane G."/>
            <person name="Meng A."/>
            <person name="Brown T."/>
            <person name="Cohen L."/>
        </authorList>
    </citation>
    <scope>NUCLEOTIDE SEQUENCE</scope>
    <source>
        <strain evidence="2">10249 10 AB</strain>
    </source>
</reference>
<feature type="region of interest" description="Disordered" evidence="1">
    <location>
        <begin position="274"/>
        <end position="307"/>
    </location>
</feature>
<dbReference type="EMBL" id="HBIX01006841">
    <property type="protein sequence ID" value="CAE0712638.1"/>
    <property type="molecule type" value="Transcribed_RNA"/>
</dbReference>
<proteinExistence type="predicted"/>